<feature type="transmembrane region" description="Helical" evidence="3">
    <location>
        <begin position="388"/>
        <end position="406"/>
    </location>
</feature>
<feature type="transmembrane region" description="Helical" evidence="3">
    <location>
        <begin position="427"/>
        <end position="446"/>
    </location>
</feature>
<dbReference type="AlphaFoldDB" id="A0A822XY79"/>
<dbReference type="InterPro" id="IPR002110">
    <property type="entry name" value="Ankyrin_rpt"/>
</dbReference>
<evidence type="ECO:0000256" key="3">
    <source>
        <dbReference type="SAM" id="Phobius"/>
    </source>
</evidence>
<dbReference type="Pfam" id="PF13962">
    <property type="entry name" value="PGG"/>
    <property type="match status" value="1"/>
</dbReference>
<comment type="caution">
    <text evidence="5">The sequence shown here is derived from an EMBL/GenBank/DDBJ whole genome shotgun (WGS) entry which is preliminary data.</text>
</comment>
<evidence type="ECO:0000313" key="6">
    <source>
        <dbReference type="Proteomes" id="UP000607653"/>
    </source>
</evidence>
<evidence type="ECO:0000256" key="1">
    <source>
        <dbReference type="PROSITE-ProRule" id="PRU00023"/>
    </source>
</evidence>
<feature type="region of interest" description="Disordered" evidence="2">
    <location>
        <begin position="222"/>
        <end position="246"/>
    </location>
</feature>
<feature type="transmembrane region" description="Helical" evidence="3">
    <location>
        <begin position="274"/>
        <end position="291"/>
    </location>
</feature>
<dbReference type="Pfam" id="PF00023">
    <property type="entry name" value="Ank"/>
    <property type="match status" value="1"/>
</dbReference>
<proteinExistence type="predicted"/>
<keyword evidence="3" id="KW-1133">Transmembrane helix</keyword>
<keyword evidence="6" id="KW-1185">Reference proteome</keyword>
<dbReference type="SUPFAM" id="SSF48403">
    <property type="entry name" value="Ankyrin repeat"/>
    <property type="match status" value="1"/>
</dbReference>
<reference evidence="5 6" key="1">
    <citation type="journal article" date="2020" name="Mol. Biol. Evol.">
        <title>Distinct Expression and Methylation Patterns for Genes with Different Fates following a Single Whole-Genome Duplication in Flowering Plants.</title>
        <authorList>
            <person name="Shi T."/>
            <person name="Rahmani R.S."/>
            <person name="Gugger P.F."/>
            <person name="Wang M."/>
            <person name="Li H."/>
            <person name="Zhang Y."/>
            <person name="Li Z."/>
            <person name="Wang Q."/>
            <person name="Van de Peer Y."/>
            <person name="Marchal K."/>
            <person name="Chen J."/>
        </authorList>
    </citation>
    <scope>NUCLEOTIDE SEQUENCE [LARGE SCALE GENOMIC DNA]</scope>
    <source>
        <tissue evidence="5">Leaf</tissue>
    </source>
</reference>
<dbReference type="InterPro" id="IPR036770">
    <property type="entry name" value="Ankyrin_rpt-contain_sf"/>
</dbReference>
<keyword evidence="3" id="KW-0472">Membrane</keyword>
<dbReference type="PROSITE" id="PS50297">
    <property type="entry name" value="ANK_REP_REGION"/>
    <property type="match status" value="1"/>
</dbReference>
<accession>A0A822XY79</accession>
<name>A0A822XY79_NELNU</name>
<dbReference type="Pfam" id="PF12796">
    <property type="entry name" value="Ank_2"/>
    <property type="match status" value="1"/>
</dbReference>
<keyword evidence="3" id="KW-0812">Transmembrane</keyword>
<dbReference type="PANTHER" id="PTHR24128:SF61">
    <property type="entry name" value="ANKYRIN REPEAT-CONTAINING PROTEIN BDA1-LIKE"/>
    <property type="match status" value="1"/>
</dbReference>
<organism evidence="5 6">
    <name type="scientific">Nelumbo nucifera</name>
    <name type="common">Sacred lotus</name>
    <dbReference type="NCBI Taxonomy" id="4432"/>
    <lineage>
        <taxon>Eukaryota</taxon>
        <taxon>Viridiplantae</taxon>
        <taxon>Streptophyta</taxon>
        <taxon>Embryophyta</taxon>
        <taxon>Tracheophyta</taxon>
        <taxon>Spermatophyta</taxon>
        <taxon>Magnoliopsida</taxon>
        <taxon>Proteales</taxon>
        <taxon>Nelumbonaceae</taxon>
        <taxon>Nelumbo</taxon>
    </lineage>
</organism>
<feature type="repeat" description="ANK" evidence="1">
    <location>
        <begin position="72"/>
        <end position="94"/>
    </location>
</feature>
<dbReference type="Gene3D" id="1.25.40.20">
    <property type="entry name" value="Ankyrin repeat-containing domain"/>
    <property type="match status" value="2"/>
</dbReference>
<dbReference type="PROSITE" id="PS50088">
    <property type="entry name" value="ANK_REPEAT"/>
    <property type="match status" value="1"/>
</dbReference>
<dbReference type="PANTHER" id="PTHR24128">
    <property type="entry name" value="HOMEOBOX PROTEIN WARIAI"/>
    <property type="match status" value="1"/>
</dbReference>
<feature type="transmembrane region" description="Helical" evidence="3">
    <location>
        <begin position="363"/>
        <end position="382"/>
    </location>
</feature>
<dbReference type="SMART" id="SM00248">
    <property type="entry name" value="ANK"/>
    <property type="match status" value="4"/>
</dbReference>
<feature type="transmembrane region" description="Helical" evidence="3">
    <location>
        <begin position="331"/>
        <end position="351"/>
    </location>
</feature>
<dbReference type="EMBL" id="DUZY01000001">
    <property type="protein sequence ID" value="DAD24972.1"/>
    <property type="molecule type" value="Genomic_DNA"/>
</dbReference>
<feature type="domain" description="PGG" evidence="4">
    <location>
        <begin position="269"/>
        <end position="373"/>
    </location>
</feature>
<gene>
    <name evidence="5" type="ORF">HUJ06_026436</name>
</gene>
<dbReference type="Proteomes" id="UP000607653">
    <property type="component" value="Unassembled WGS sequence"/>
</dbReference>
<evidence type="ECO:0000259" key="4">
    <source>
        <dbReference type="Pfam" id="PF13962"/>
    </source>
</evidence>
<keyword evidence="1" id="KW-0040">ANK repeat</keyword>
<dbReference type="InterPro" id="IPR026961">
    <property type="entry name" value="PGG_dom"/>
</dbReference>
<protein>
    <recommendedName>
        <fullName evidence="4">PGG domain-containing protein</fullName>
    </recommendedName>
</protein>
<evidence type="ECO:0000256" key="2">
    <source>
        <dbReference type="SAM" id="MobiDB-lite"/>
    </source>
</evidence>
<evidence type="ECO:0000313" key="5">
    <source>
        <dbReference type="EMBL" id="DAD24972.1"/>
    </source>
</evidence>
<sequence>MDRTWIDDAAQAGNIELLYESLRRDNNILEKLVNNIRFLGTPLHLSVSMGHTAFSMELAALKPSLTRKLNEDGLSPIHIASRNGNIDIVKGLLRVDGELCQVKGKGMMTPLHCAASAGSVPVLGEFLSACPESIADLTVYDKTALHLALENNQEEILSWKDSDGNTVLHISTSRRQTPMVEYLLDNIEKADVNAVNAEGLTALGVLLRSQRQPDDAVIENTLRRRRASDTGSSQPQPPTSDEVLKSIPKGIRSSWTDYFKFQPGKEAPSDVRNALLVIVALITIATFQAGITPPGGLWQEDSSNPNDSSTVYLERPYTAGTSILATKDRQMFYYFVGCNTIGFLLSLLMLFHLTKEFPARTELVIAMFAMMLTYSGSISFIGPSSPGGYITNVIVEIAEGFWTCFINEDRNCNFNIIINFLFTKKITSIKFLILISYSEVLILIFSD</sequence>